<dbReference type="AlphaFoldDB" id="A0A0F5FKQ1"/>
<evidence type="ECO:0000256" key="7">
    <source>
        <dbReference type="ARBA" id="ARBA00022777"/>
    </source>
</evidence>
<dbReference type="InterPro" id="IPR005467">
    <property type="entry name" value="His_kinase_dom"/>
</dbReference>
<evidence type="ECO:0000256" key="6">
    <source>
        <dbReference type="ARBA" id="ARBA00022692"/>
    </source>
</evidence>
<dbReference type="STRING" id="429727.VE26_05730"/>
<keyword evidence="4" id="KW-0597">Phosphoprotein</keyword>
<comment type="subcellular location">
    <subcellularLocation>
        <location evidence="2">Membrane</location>
    </subcellularLocation>
</comment>
<dbReference type="InterPro" id="IPR036097">
    <property type="entry name" value="HisK_dim/P_sf"/>
</dbReference>
<evidence type="ECO:0000256" key="8">
    <source>
        <dbReference type="ARBA" id="ARBA00022989"/>
    </source>
</evidence>
<dbReference type="InterPro" id="IPR003594">
    <property type="entry name" value="HATPase_dom"/>
</dbReference>
<dbReference type="GO" id="GO:0000155">
    <property type="term" value="F:phosphorelay sensor kinase activity"/>
    <property type="evidence" value="ECO:0007669"/>
    <property type="project" value="InterPro"/>
</dbReference>
<keyword evidence="6 10" id="KW-0812">Transmembrane</keyword>
<evidence type="ECO:0000256" key="4">
    <source>
        <dbReference type="ARBA" id="ARBA00022553"/>
    </source>
</evidence>
<keyword evidence="5" id="KW-0808">Transferase</keyword>
<feature type="domain" description="Histidine kinase" evidence="11">
    <location>
        <begin position="239"/>
        <end position="443"/>
    </location>
</feature>
<dbReference type="PANTHER" id="PTHR45436">
    <property type="entry name" value="SENSOR HISTIDINE KINASE YKOH"/>
    <property type="match status" value="1"/>
</dbReference>
<accession>A0A0F5FKQ1</accession>
<dbReference type="Gene3D" id="3.30.565.10">
    <property type="entry name" value="Histidine kinase-like ATPase, C-terminal domain"/>
    <property type="match status" value="1"/>
</dbReference>
<evidence type="ECO:0000259" key="11">
    <source>
        <dbReference type="PROSITE" id="PS50109"/>
    </source>
</evidence>
<evidence type="ECO:0000256" key="5">
    <source>
        <dbReference type="ARBA" id="ARBA00022679"/>
    </source>
</evidence>
<evidence type="ECO:0000256" key="10">
    <source>
        <dbReference type="SAM" id="Phobius"/>
    </source>
</evidence>
<dbReference type="InterPro" id="IPR004358">
    <property type="entry name" value="Sig_transdc_His_kin-like_C"/>
</dbReference>
<reference evidence="12 13" key="1">
    <citation type="submission" date="2015-03" db="EMBL/GenBank/DDBJ databases">
        <authorList>
            <person name="Hassan Y."/>
            <person name="Lepp D."/>
            <person name="Li X.-Z."/>
            <person name="Zhou T."/>
        </authorList>
    </citation>
    <scope>NUCLEOTIDE SEQUENCE [LARGE SCALE GENOMIC DNA]</scope>
    <source>
        <strain evidence="12 13">IPL18</strain>
    </source>
</reference>
<evidence type="ECO:0000313" key="13">
    <source>
        <dbReference type="Proteomes" id="UP000033649"/>
    </source>
</evidence>
<dbReference type="InterPro" id="IPR050428">
    <property type="entry name" value="TCS_sensor_his_kinase"/>
</dbReference>
<dbReference type="RefSeq" id="WP_046104124.1">
    <property type="nucleotide sequence ID" value="NZ_JZEY01000054.1"/>
</dbReference>
<feature type="transmembrane region" description="Helical" evidence="10">
    <location>
        <begin position="12"/>
        <end position="32"/>
    </location>
</feature>
<sequence>MRDSIRFRLMALATLIVVCALVGSGIILHALFVTNLERSVQADLEGAMSRIIALIDPQAPEPALLGTLPDPRYETPLGGRYWQVRSLDSGAILSSRSLFEQQLDPVEGDGQTTLHYEDAAGHHLILINRDVEIGERRYQVTVGQDHDPIHRAGERYASEIAQLFGLLGIGIIIASWMQLRLGLSPLMTLRSGVDAIRSGEVQHLSGRYPSEISPLVDEVNALLVEREKMAERARRRASDLAHGLKTPLAALQGIAMRLRERGEDAEAFALNELATEMSERIDYQMRLAALRTRAEQHRESSSLNTAVLRTMAVLRKTERGESLNWLAQLGDDLQVDIHRQDLMELVGVMLENACKWADTRVLIESARHGDLGMLAIEDDGPGITSDLRDRIGSRGMRLDESMPGTGLGLAIATEIMDLNSGTITYSEGRQGGLRVEMRLALSEP</sequence>
<dbReference type="EC" id="2.7.13.3" evidence="3"/>
<feature type="transmembrane region" description="Helical" evidence="10">
    <location>
        <begin position="160"/>
        <end position="179"/>
    </location>
</feature>
<dbReference type="Gene3D" id="1.10.287.130">
    <property type="match status" value="1"/>
</dbReference>
<dbReference type="Proteomes" id="UP000033649">
    <property type="component" value="Unassembled WGS sequence"/>
</dbReference>
<comment type="caution">
    <text evidence="12">The sequence shown here is derived from an EMBL/GenBank/DDBJ whole genome shotgun (WGS) entry which is preliminary data.</text>
</comment>
<dbReference type="GO" id="GO:0005886">
    <property type="term" value="C:plasma membrane"/>
    <property type="evidence" value="ECO:0007669"/>
    <property type="project" value="TreeGrafter"/>
</dbReference>
<dbReference type="PROSITE" id="PS50109">
    <property type="entry name" value="HIS_KIN"/>
    <property type="match status" value="1"/>
</dbReference>
<dbReference type="SUPFAM" id="SSF55874">
    <property type="entry name" value="ATPase domain of HSP90 chaperone/DNA topoisomerase II/histidine kinase"/>
    <property type="match status" value="1"/>
</dbReference>
<keyword evidence="8 10" id="KW-1133">Transmembrane helix</keyword>
<evidence type="ECO:0000256" key="2">
    <source>
        <dbReference type="ARBA" id="ARBA00004370"/>
    </source>
</evidence>
<dbReference type="PATRIC" id="fig|429727.3.peg.1187"/>
<evidence type="ECO:0000256" key="9">
    <source>
        <dbReference type="ARBA" id="ARBA00023136"/>
    </source>
</evidence>
<protein>
    <recommendedName>
        <fullName evidence="3">histidine kinase</fullName>
        <ecNumber evidence="3">2.7.13.3</ecNumber>
    </recommendedName>
</protein>
<dbReference type="InterPro" id="IPR003661">
    <property type="entry name" value="HisK_dim/P_dom"/>
</dbReference>
<name>A0A0F5FKQ1_9HYPH</name>
<dbReference type="PANTHER" id="PTHR45436:SF5">
    <property type="entry name" value="SENSOR HISTIDINE KINASE TRCS"/>
    <property type="match status" value="1"/>
</dbReference>
<dbReference type="EMBL" id="JZEY01000054">
    <property type="protein sequence ID" value="KKB09431.1"/>
    <property type="molecule type" value="Genomic_DNA"/>
</dbReference>
<proteinExistence type="predicted"/>
<keyword evidence="7" id="KW-0418">Kinase</keyword>
<dbReference type="OrthoDB" id="9809567at2"/>
<evidence type="ECO:0000313" key="12">
    <source>
        <dbReference type="EMBL" id="KKB09431.1"/>
    </source>
</evidence>
<gene>
    <name evidence="12" type="ORF">VE26_05730</name>
</gene>
<organism evidence="12 13">
    <name type="scientific">Devosia chinhatensis</name>
    <dbReference type="NCBI Taxonomy" id="429727"/>
    <lineage>
        <taxon>Bacteria</taxon>
        <taxon>Pseudomonadati</taxon>
        <taxon>Pseudomonadota</taxon>
        <taxon>Alphaproteobacteria</taxon>
        <taxon>Hyphomicrobiales</taxon>
        <taxon>Devosiaceae</taxon>
        <taxon>Devosia</taxon>
    </lineage>
</organism>
<evidence type="ECO:0000256" key="1">
    <source>
        <dbReference type="ARBA" id="ARBA00000085"/>
    </source>
</evidence>
<dbReference type="SUPFAM" id="SSF47384">
    <property type="entry name" value="Homodimeric domain of signal transducing histidine kinase"/>
    <property type="match status" value="1"/>
</dbReference>
<dbReference type="Pfam" id="PF02518">
    <property type="entry name" value="HATPase_c"/>
    <property type="match status" value="1"/>
</dbReference>
<dbReference type="PRINTS" id="PR00344">
    <property type="entry name" value="BCTRLSENSOR"/>
</dbReference>
<comment type="catalytic activity">
    <reaction evidence="1">
        <text>ATP + protein L-histidine = ADP + protein N-phospho-L-histidine.</text>
        <dbReference type="EC" id="2.7.13.3"/>
    </reaction>
</comment>
<evidence type="ECO:0000256" key="3">
    <source>
        <dbReference type="ARBA" id="ARBA00012438"/>
    </source>
</evidence>
<dbReference type="SMART" id="SM00387">
    <property type="entry name" value="HATPase_c"/>
    <property type="match status" value="1"/>
</dbReference>
<dbReference type="InterPro" id="IPR036890">
    <property type="entry name" value="HATPase_C_sf"/>
</dbReference>
<keyword evidence="9 10" id="KW-0472">Membrane</keyword>
<keyword evidence="13" id="KW-1185">Reference proteome</keyword>
<dbReference type="CDD" id="cd00082">
    <property type="entry name" value="HisKA"/>
    <property type="match status" value="1"/>
</dbReference>